<reference evidence="12 13" key="1">
    <citation type="submission" date="2019-11" db="EMBL/GenBank/DDBJ databases">
        <authorList>
            <person name="Im W.T."/>
        </authorList>
    </citation>
    <scope>NUCLEOTIDE SEQUENCE [LARGE SCALE GENOMIC DNA]</scope>
    <source>
        <strain evidence="12 13">SB-02</strain>
    </source>
</reference>
<evidence type="ECO:0000256" key="10">
    <source>
        <dbReference type="RuleBase" id="RU003915"/>
    </source>
</evidence>
<comment type="similarity">
    <text evidence="3 10">Belongs to the FKBP-type PPIase family.</text>
</comment>
<evidence type="ECO:0000256" key="9">
    <source>
        <dbReference type="PROSITE-ProRule" id="PRU00277"/>
    </source>
</evidence>
<evidence type="ECO:0000313" key="12">
    <source>
        <dbReference type="EMBL" id="QGW28135.1"/>
    </source>
</evidence>
<keyword evidence="6" id="KW-0143">Chaperone</keyword>
<dbReference type="EC" id="5.2.1.8" evidence="10"/>
<dbReference type="InterPro" id="IPR001179">
    <property type="entry name" value="PPIase_FKBP_dom"/>
</dbReference>
<keyword evidence="4" id="KW-0963">Cytoplasm</keyword>
<dbReference type="Gene3D" id="3.10.50.40">
    <property type="match status" value="1"/>
</dbReference>
<dbReference type="PANTHER" id="PTHR47861">
    <property type="entry name" value="FKBP-TYPE PEPTIDYL-PROLYL CIS-TRANS ISOMERASE SLYD"/>
    <property type="match status" value="1"/>
</dbReference>
<evidence type="ECO:0000256" key="4">
    <source>
        <dbReference type="ARBA" id="ARBA00022490"/>
    </source>
</evidence>
<dbReference type="PANTHER" id="PTHR47861:SF3">
    <property type="entry name" value="FKBP-TYPE PEPTIDYL-PROLYL CIS-TRANS ISOMERASE SLYD"/>
    <property type="match status" value="1"/>
</dbReference>
<evidence type="ECO:0000256" key="3">
    <source>
        <dbReference type="ARBA" id="ARBA00006577"/>
    </source>
</evidence>
<sequence>MSQDVCSKKGDVVKVHYTGTLTSGEQFDSSAGREPLEFTVGAGQMIKGFDAGVEGMTLGGKKTINIPAAEAYGEWSEENVIEFPKEQIPAEMQLEIGMELMLRDQMGRPVPVIVHAIETEVVKLDANHSLAGKELVFDIELVELNGEKGGSKIILLD</sequence>
<keyword evidence="13" id="KW-1185">Reference proteome</keyword>
<evidence type="ECO:0000256" key="1">
    <source>
        <dbReference type="ARBA" id="ARBA00000971"/>
    </source>
</evidence>
<dbReference type="GO" id="GO:0005737">
    <property type="term" value="C:cytoplasm"/>
    <property type="evidence" value="ECO:0007669"/>
    <property type="project" value="UniProtKB-SubCell"/>
</dbReference>
<organism evidence="12 13">
    <name type="scientific">Phnomibacter ginsenosidimutans</name>
    <dbReference type="NCBI Taxonomy" id="2676868"/>
    <lineage>
        <taxon>Bacteria</taxon>
        <taxon>Pseudomonadati</taxon>
        <taxon>Bacteroidota</taxon>
        <taxon>Chitinophagia</taxon>
        <taxon>Chitinophagales</taxon>
        <taxon>Chitinophagaceae</taxon>
        <taxon>Phnomibacter</taxon>
    </lineage>
</organism>
<dbReference type="GO" id="GO:0042026">
    <property type="term" value="P:protein refolding"/>
    <property type="evidence" value="ECO:0007669"/>
    <property type="project" value="UniProtKB-ARBA"/>
</dbReference>
<evidence type="ECO:0000256" key="8">
    <source>
        <dbReference type="ARBA" id="ARBA00037071"/>
    </source>
</evidence>
<accession>A0A6I6GIA0</accession>
<dbReference type="PROSITE" id="PS50059">
    <property type="entry name" value="FKBP_PPIASE"/>
    <property type="match status" value="1"/>
</dbReference>
<evidence type="ECO:0000256" key="2">
    <source>
        <dbReference type="ARBA" id="ARBA00004496"/>
    </source>
</evidence>
<name>A0A6I6GIA0_9BACT</name>
<evidence type="ECO:0000256" key="7">
    <source>
        <dbReference type="ARBA" id="ARBA00023235"/>
    </source>
</evidence>
<proteinExistence type="inferred from homology"/>
<dbReference type="AlphaFoldDB" id="A0A6I6GIA0"/>
<comment type="catalytic activity">
    <reaction evidence="1 9 10">
        <text>[protein]-peptidylproline (omega=180) = [protein]-peptidylproline (omega=0)</text>
        <dbReference type="Rhea" id="RHEA:16237"/>
        <dbReference type="Rhea" id="RHEA-COMP:10747"/>
        <dbReference type="Rhea" id="RHEA-COMP:10748"/>
        <dbReference type="ChEBI" id="CHEBI:83833"/>
        <dbReference type="ChEBI" id="CHEBI:83834"/>
        <dbReference type="EC" id="5.2.1.8"/>
    </reaction>
</comment>
<comment type="subcellular location">
    <subcellularLocation>
        <location evidence="2">Cytoplasm</location>
    </subcellularLocation>
</comment>
<evidence type="ECO:0000313" key="13">
    <source>
        <dbReference type="Proteomes" id="UP000426027"/>
    </source>
</evidence>
<gene>
    <name evidence="12" type="ORF">GLV81_08545</name>
</gene>
<dbReference type="Pfam" id="PF00254">
    <property type="entry name" value="FKBP_C"/>
    <property type="match status" value="1"/>
</dbReference>
<dbReference type="GO" id="GO:0003755">
    <property type="term" value="F:peptidyl-prolyl cis-trans isomerase activity"/>
    <property type="evidence" value="ECO:0007669"/>
    <property type="project" value="UniProtKB-UniRule"/>
</dbReference>
<evidence type="ECO:0000256" key="6">
    <source>
        <dbReference type="ARBA" id="ARBA00023186"/>
    </source>
</evidence>
<dbReference type="Proteomes" id="UP000426027">
    <property type="component" value="Chromosome"/>
</dbReference>
<evidence type="ECO:0000259" key="11">
    <source>
        <dbReference type="PROSITE" id="PS50059"/>
    </source>
</evidence>
<keyword evidence="5 9" id="KW-0697">Rotamase</keyword>
<dbReference type="SUPFAM" id="SSF54534">
    <property type="entry name" value="FKBP-like"/>
    <property type="match status" value="1"/>
</dbReference>
<dbReference type="RefSeq" id="WP_157478494.1">
    <property type="nucleotide sequence ID" value="NZ_CP046566.1"/>
</dbReference>
<evidence type="ECO:0000256" key="5">
    <source>
        <dbReference type="ARBA" id="ARBA00023110"/>
    </source>
</evidence>
<comment type="function">
    <text evidence="8">Also involved in hydrogenase metallocenter assembly, probably by participating in the nickel insertion step. This function in hydrogenase biosynthesis requires chaperone activity and the presence of the metal-binding domain, but not PPIase activity.</text>
</comment>
<dbReference type="EMBL" id="CP046566">
    <property type="protein sequence ID" value="QGW28135.1"/>
    <property type="molecule type" value="Genomic_DNA"/>
</dbReference>
<protein>
    <recommendedName>
        <fullName evidence="10">Peptidyl-prolyl cis-trans isomerase</fullName>
        <ecNumber evidence="10">5.2.1.8</ecNumber>
    </recommendedName>
</protein>
<dbReference type="InterPro" id="IPR046357">
    <property type="entry name" value="PPIase_dom_sf"/>
</dbReference>
<feature type="domain" description="PPIase FKBP-type" evidence="11">
    <location>
        <begin position="10"/>
        <end position="104"/>
    </location>
</feature>
<keyword evidence="7 9" id="KW-0413">Isomerase</keyword>
<dbReference type="KEGG" id="fls:GLV81_08545"/>